<dbReference type="Proteomes" id="UP000184114">
    <property type="component" value="Unassembled WGS sequence"/>
</dbReference>
<evidence type="ECO:0000313" key="7">
    <source>
        <dbReference type="EMBL" id="SHE45359.1"/>
    </source>
</evidence>
<keyword evidence="8" id="KW-1185">Reference proteome</keyword>
<name>A0A1M4TLJ0_9FIRM</name>
<dbReference type="InterPro" id="IPR041879">
    <property type="entry name" value="YvgL-like_PBP2"/>
</dbReference>
<feature type="binding site" evidence="5">
    <location>
        <position position="61"/>
    </location>
    <ligand>
        <name>molybdate</name>
        <dbReference type="ChEBI" id="CHEBI:36264"/>
    </ligand>
</feature>
<dbReference type="GO" id="GO:0030973">
    <property type="term" value="F:molybdate ion binding"/>
    <property type="evidence" value="ECO:0007669"/>
    <property type="project" value="TreeGrafter"/>
</dbReference>
<organism evidence="7 8">
    <name type="scientific">Tissierella praeacuta DSM 18095</name>
    <dbReference type="NCBI Taxonomy" id="1123404"/>
    <lineage>
        <taxon>Bacteria</taxon>
        <taxon>Bacillati</taxon>
        <taxon>Bacillota</taxon>
        <taxon>Tissierellia</taxon>
        <taxon>Tissierellales</taxon>
        <taxon>Tissierellaceae</taxon>
        <taxon>Tissierella</taxon>
    </lineage>
</organism>
<gene>
    <name evidence="7" type="ORF">SAMN02745784_00740</name>
</gene>
<keyword evidence="3 5" id="KW-0479">Metal-binding</keyword>
<dbReference type="RefSeq" id="WP_072973232.1">
    <property type="nucleotide sequence ID" value="NZ_FQTY01000002.1"/>
</dbReference>
<dbReference type="CDD" id="cd13537">
    <property type="entry name" value="PBP2_YvgL_like"/>
    <property type="match status" value="1"/>
</dbReference>
<feature type="binding site" evidence="5">
    <location>
        <position position="198"/>
    </location>
    <ligand>
        <name>molybdate</name>
        <dbReference type="ChEBI" id="CHEBI:36264"/>
    </ligand>
</feature>
<feature type="signal peptide" evidence="6">
    <location>
        <begin position="1"/>
        <end position="22"/>
    </location>
</feature>
<evidence type="ECO:0000256" key="5">
    <source>
        <dbReference type="PIRSR" id="PIRSR004846-1"/>
    </source>
</evidence>
<keyword evidence="2 5" id="KW-0500">Molybdenum</keyword>
<dbReference type="NCBIfam" id="TIGR01256">
    <property type="entry name" value="modA"/>
    <property type="match status" value="1"/>
</dbReference>
<feature type="chain" id="PRO_5013336294" evidence="6">
    <location>
        <begin position="23"/>
        <end position="280"/>
    </location>
</feature>
<comment type="similarity">
    <text evidence="1">Belongs to the bacterial solute-binding protein ModA family.</text>
</comment>
<dbReference type="STRING" id="1123404.SAMN02745784_00740"/>
<proteinExistence type="inferred from homology"/>
<dbReference type="Gene3D" id="3.40.190.10">
    <property type="entry name" value="Periplasmic binding protein-like II"/>
    <property type="match status" value="2"/>
</dbReference>
<evidence type="ECO:0000256" key="3">
    <source>
        <dbReference type="ARBA" id="ARBA00022723"/>
    </source>
</evidence>
<keyword evidence="4 6" id="KW-0732">Signal</keyword>
<dbReference type="PANTHER" id="PTHR30632:SF0">
    <property type="entry name" value="SULFATE-BINDING PROTEIN"/>
    <property type="match status" value="1"/>
</dbReference>
<dbReference type="InterPro" id="IPR005950">
    <property type="entry name" value="ModA"/>
</dbReference>
<dbReference type="GO" id="GO:0046872">
    <property type="term" value="F:metal ion binding"/>
    <property type="evidence" value="ECO:0007669"/>
    <property type="project" value="UniProtKB-KW"/>
</dbReference>
<dbReference type="EMBL" id="FQTY01000002">
    <property type="protein sequence ID" value="SHE45359.1"/>
    <property type="molecule type" value="Genomic_DNA"/>
</dbReference>
<dbReference type="SUPFAM" id="SSF53850">
    <property type="entry name" value="Periplasmic binding protein-like II"/>
    <property type="match status" value="1"/>
</dbReference>
<evidence type="ECO:0000256" key="6">
    <source>
        <dbReference type="SAM" id="SignalP"/>
    </source>
</evidence>
<dbReference type="GeneID" id="90996415"/>
<feature type="binding site" evidence="5">
    <location>
        <position position="89"/>
    </location>
    <ligand>
        <name>molybdate</name>
        <dbReference type="ChEBI" id="CHEBI:36264"/>
    </ligand>
</feature>
<evidence type="ECO:0000256" key="1">
    <source>
        <dbReference type="ARBA" id="ARBA00009175"/>
    </source>
</evidence>
<dbReference type="PANTHER" id="PTHR30632">
    <property type="entry name" value="MOLYBDATE-BINDING PERIPLASMIC PROTEIN"/>
    <property type="match status" value="1"/>
</dbReference>
<dbReference type="FunFam" id="3.40.190.10:FF:000035">
    <property type="entry name" value="Molybdate ABC transporter substrate-binding protein"/>
    <property type="match status" value="1"/>
</dbReference>
<dbReference type="InterPro" id="IPR050682">
    <property type="entry name" value="ModA/WtpA"/>
</dbReference>
<protein>
    <submittedName>
        <fullName evidence="7">Molybdate transport system substrate-binding protein</fullName>
    </submittedName>
</protein>
<dbReference type="AlphaFoldDB" id="A0A1M4TLJ0"/>
<dbReference type="Pfam" id="PF13531">
    <property type="entry name" value="SBP_bac_11"/>
    <property type="match status" value="1"/>
</dbReference>
<sequence length="280" mass="30642">MKTRKFLVLLLVCILSITPIIGCTKDKVDTSENNTTVDVGKENDQEEPKEEGELLISAAASLTDVLNELSEVYKTIEPETTLNFTFGSSGALQAQIEEGAPVDIFMSAAQKQMKALDEGGHILDGTIKTLLINKVVLITPKDGEVEMKSFEDLTKDEIKKIAIGDPANVPVGQYSEEIFNNLNIMDKVNSKFVLGSDVRTVLTWVESGEVDCGIVYATDAFTSDNVNIVTEAPEGSHKEVSYPVAVVKDSKNPDRAKAFLDFLSTDKATELFEKYGFSMK</sequence>
<evidence type="ECO:0000256" key="4">
    <source>
        <dbReference type="ARBA" id="ARBA00022729"/>
    </source>
</evidence>
<evidence type="ECO:0000313" key="8">
    <source>
        <dbReference type="Proteomes" id="UP000184114"/>
    </source>
</evidence>
<dbReference type="PIRSF" id="PIRSF004846">
    <property type="entry name" value="ModA"/>
    <property type="match status" value="1"/>
</dbReference>
<feature type="binding site" evidence="5">
    <location>
        <position position="216"/>
    </location>
    <ligand>
        <name>molybdate</name>
        <dbReference type="ChEBI" id="CHEBI:36264"/>
    </ligand>
</feature>
<evidence type="ECO:0000256" key="2">
    <source>
        <dbReference type="ARBA" id="ARBA00022505"/>
    </source>
</evidence>
<accession>A0A1M4TLJ0</accession>
<dbReference type="GO" id="GO:1901359">
    <property type="term" value="F:tungstate binding"/>
    <property type="evidence" value="ECO:0007669"/>
    <property type="project" value="UniProtKB-ARBA"/>
</dbReference>
<dbReference type="GO" id="GO:0015689">
    <property type="term" value="P:molybdate ion transport"/>
    <property type="evidence" value="ECO:0007669"/>
    <property type="project" value="InterPro"/>
</dbReference>
<reference evidence="8" key="1">
    <citation type="submission" date="2016-11" db="EMBL/GenBank/DDBJ databases">
        <authorList>
            <person name="Varghese N."/>
            <person name="Submissions S."/>
        </authorList>
    </citation>
    <scope>NUCLEOTIDE SEQUENCE [LARGE SCALE GENOMIC DNA]</scope>
    <source>
        <strain evidence="8">DSM 18095</strain>
    </source>
</reference>